<dbReference type="OMA" id="HTHEKQV"/>
<dbReference type="HOGENOM" id="CLU_564964_0_0_1"/>
<dbReference type="AlphaFoldDB" id="F4PAI9"/>
<dbReference type="Pfam" id="PF00856">
    <property type="entry name" value="SET"/>
    <property type="match status" value="1"/>
</dbReference>
<protein>
    <recommendedName>
        <fullName evidence="1">SET domain-containing protein</fullName>
    </recommendedName>
</protein>
<dbReference type="RefSeq" id="XP_006681655.1">
    <property type="nucleotide sequence ID" value="XM_006681592.1"/>
</dbReference>
<dbReference type="EMBL" id="GL882891">
    <property type="protein sequence ID" value="EGF77548.1"/>
    <property type="molecule type" value="Genomic_DNA"/>
</dbReference>
<dbReference type="PANTHER" id="PTHR13271">
    <property type="entry name" value="UNCHARACTERIZED PUTATIVE METHYLTRANSFERASE"/>
    <property type="match status" value="1"/>
</dbReference>
<reference evidence="2 3" key="1">
    <citation type="submission" date="2009-12" db="EMBL/GenBank/DDBJ databases">
        <title>The draft genome of Batrachochytrium dendrobatidis.</title>
        <authorList>
            <consortium name="US DOE Joint Genome Institute (JGI-PGF)"/>
            <person name="Kuo A."/>
            <person name="Salamov A."/>
            <person name="Schmutz J."/>
            <person name="Lucas S."/>
            <person name="Pitluck S."/>
            <person name="Rosenblum E."/>
            <person name="Stajich J."/>
            <person name="Eisen M."/>
            <person name="Grigoriev I.V."/>
        </authorList>
    </citation>
    <scope>NUCLEOTIDE SEQUENCE [LARGE SCALE GENOMIC DNA]</scope>
    <source>
        <strain evidence="3">JAM81 / FGSC 10211</strain>
    </source>
</reference>
<accession>F4PAI9</accession>
<dbReference type="STRING" id="684364.F4PAI9"/>
<dbReference type="SUPFAM" id="SSF82199">
    <property type="entry name" value="SET domain"/>
    <property type="match status" value="1"/>
</dbReference>
<dbReference type="GeneID" id="18239305"/>
<evidence type="ECO:0000313" key="3">
    <source>
        <dbReference type="Proteomes" id="UP000007241"/>
    </source>
</evidence>
<dbReference type="InterPro" id="IPR046341">
    <property type="entry name" value="SET_dom_sf"/>
</dbReference>
<dbReference type="InterPro" id="IPR050600">
    <property type="entry name" value="SETD3_SETD6_MTase"/>
</dbReference>
<organism evidence="2 3">
    <name type="scientific">Batrachochytrium dendrobatidis (strain JAM81 / FGSC 10211)</name>
    <name type="common">Frog chytrid fungus</name>
    <dbReference type="NCBI Taxonomy" id="684364"/>
    <lineage>
        <taxon>Eukaryota</taxon>
        <taxon>Fungi</taxon>
        <taxon>Fungi incertae sedis</taxon>
        <taxon>Chytridiomycota</taxon>
        <taxon>Chytridiomycota incertae sedis</taxon>
        <taxon>Chytridiomycetes</taxon>
        <taxon>Rhizophydiales</taxon>
        <taxon>Rhizophydiales incertae sedis</taxon>
        <taxon>Batrachochytrium</taxon>
    </lineage>
</organism>
<gene>
    <name evidence="2" type="ORF">BATDEDRAFT_27333</name>
</gene>
<evidence type="ECO:0000313" key="2">
    <source>
        <dbReference type="EMBL" id="EGF77548.1"/>
    </source>
</evidence>
<proteinExistence type="predicted"/>
<dbReference type="PANTHER" id="PTHR13271:SF137">
    <property type="entry name" value="SET DOMAIN-CONTAINING PROTEIN"/>
    <property type="match status" value="1"/>
</dbReference>
<dbReference type="PROSITE" id="PS50280">
    <property type="entry name" value="SET"/>
    <property type="match status" value="1"/>
</dbReference>
<dbReference type="InterPro" id="IPR001214">
    <property type="entry name" value="SET_dom"/>
</dbReference>
<dbReference type="OrthoDB" id="441812at2759"/>
<dbReference type="GO" id="GO:0016279">
    <property type="term" value="F:protein-lysine N-methyltransferase activity"/>
    <property type="evidence" value="ECO:0000318"/>
    <property type="project" value="GO_Central"/>
</dbReference>
<dbReference type="Gene3D" id="3.90.1410.10">
    <property type="entry name" value="set domain protein methyltransferase, domain 1"/>
    <property type="match status" value="1"/>
</dbReference>
<sequence length="483" mass="54135">MTESLLQWCTAHSIQPRHPLIDIRQTDTAGFGVYTTPLAKTILPETVLSSISLTNCITAQTIFIESQSNNPYTQHLHQSITALESLSALHSDRIYIMLFLIWGKRFKQYPDMKWSVYFNHLPKTFTTPIYYCPESMECSLLAGTPLSTATLAKQSKLFKESVYYTQAIIALGEGDHHADWCWADAMVWSRSMSFHTVDPSFETKSDLHIVPGIDFCNHDQTPNAYWKVSSVDNCVNLIALDTIDPDVQVTISYGCKPNSELLFIHGFVVDEGYSDCITIPLECIEASVVETDENGIKNLKAFMDRKQCVLDMLGISKMVTIASSQPDNSPNNTNPTQGILDTKGLVTACICCMAIDDEVNTDPSTKTKSQGAICLAECTITPATTVDDMLQLLTCLPNRDILFLRAWTILLQDIEARLIVMEENDPVDEADQTKWSETVKHIIQYRNGARRVLFDAYGVFAGLQEEYAQLPSVQTYLSQMQIN</sequence>
<feature type="domain" description="SET" evidence="1">
    <location>
        <begin position="19"/>
        <end position="254"/>
    </location>
</feature>
<dbReference type="InParanoid" id="F4PAI9"/>
<name>F4PAI9_BATDJ</name>
<evidence type="ECO:0000259" key="1">
    <source>
        <dbReference type="PROSITE" id="PS50280"/>
    </source>
</evidence>
<dbReference type="CDD" id="cd10527">
    <property type="entry name" value="SET_LSMT"/>
    <property type="match status" value="1"/>
</dbReference>
<dbReference type="Proteomes" id="UP000007241">
    <property type="component" value="Unassembled WGS sequence"/>
</dbReference>
<keyword evidence="3" id="KW-1185">Reference proteome</keyword>